<dbReference type="PROSITE" id="PS50222">
    <property type="entry name" value="EF_HAND_2"/>
    <property type="match status" value="2"/>
</dbReference>
<keyword evidence="3" id="KW-1185">Reference proteome</keyword>
<organism evidence="2 3">
    <name type="scientific">Catellatospora bangladeshensis</name>
    <dbReference type="NCBI Taxonomy" id="310355"/>
    <lineage>
        <taxon>Bacteria</taxon>
        <taxon>Bacillati</taxon>
        <taxon>Actinomycetota</taxon>
        <taxon>Actinomycetes</taxon>
        <taxon>Micromonosporales</taxon>
        <taxon>Micromonosporaceae</taxon>
        <taxon>Catellatospora</taxon>
    </lineage>
</organism>
<reference evidence="2 3" key="1">
    <citation type="submission" date="2021-01" db="EMBL/GenBank/DDBJ databases">
        <title>Whole genome shotgun sequence of Catellatospora bangladeshensis NBRC 107357.</title>
        <authorList>
            <person name="Komaki H."/>
            <person name="Tamura T."/>
        </authorList>
    </citation>
    <scope>NUCLEOTIDE SEQUENCE [LARGE SCALE GENOMIC DNA]</scope>
    <source>
        <strain evidence="2 3">NBRC 107357</strain>
    </source>
</reference>
<sequence>MATEMQLRKLDKAFSHLDADGSGFVERQDLNNLGVRLLANFGTAHDAPKAQRIAEDFALFWQELAKALDVDQDERLTQQEWRQGMTSAFVHGDAFDRSFRPGALAVLQLADTDDDGRVSRDEFAAMQRAFGTPAGEINLAFDRLDADEDGYLTIDELMVGVRQFYIGADETAPGNWFFGTV</sequence>
<comment type="caution">
    <text evidence="2">The sequence shown here is derived from an EMBL/GenBank/DDBJ whole genome shotgun (WGS) entry which is preliminary data.</text>
</comment>
<dbReference type="RefSeq" id="WP_203755402.1">
    <property type="nucleotide sequence ID" value="NZ_BONF01000047.1"/>
</dbReference>
<dbReference type="InterPro" id="IPR018247">
    <property type="entry name" value="EF_Hand_1_Ca_BS"/>
</dbReference>
<dbReference type="SMART" id="SM00054">
    <property type="entry name" value="EFh"/>
    <property type="match status" value="4"/>
</dbReference>
<evidence type="ECO:0000313" key="3">
    <source>
        <dbReference type="Proteomes" id="UP000601223"/>
    </source>
</evidence>
<gene>
    <name evidence="2" type="ORF">Cba03nite_68200</name>
</gene>
<dbReference type="Pfam" id="PF13202">
    <property type="entry name" value="EF-hand_5"/>
    <property type="match status" value="2"/>
</dbReference>
<dbReference type="Gene3D" id="1.10.238.10">
    <property type="entry name" value="EF-hand"/>
    <property type="match status" value="1"/>
</dbReference>
<feature type="domain" description="EF-hand" evidence="1">
    <location>
        <begin position="132"/>
        <end position="167"/>
    </location>
</feature>
<dbReference type="AlphaFoldDB" id="A0A8J3JR85"/>
<dbReference type="EMBL" id="BONF01000047">
    <property type="protein sequence ID" value="GIF85471.1"/>
    <property type="molecule type" value="Genomic_DNA"/>
</dbReference>
<evidence type="ECO:0000313" key="2">
    <source>
        <dbReference type="EMBL" id="GIF85471.1"/>
    </source>
</evidence>
<dbReference type="Pfam" id="PF13499">
    <property type="entry name" value="EF-hand_7"/>
    <property type="match status" value="1"/>
</dbReference>
<proteinExistence type="predicted"/>
<accession>A0A8J3JR85</accession>
<dbReference type="SUPFAM" id="SSF47473">
    <property type="entry name" value="EF-hand"/>
    <property type="match status" value="1"/>
</dbReference>
<protein>
    <recommendedName>
        <fullName evidence="1">EF-hand domain-containing protein</fullName>
    </recommendedName>
</protein>
<evidence type="ECO:0000259" key="1">
    <source>
        <dbReference type="PROSITE" id="PS50222"/>
    </source>
</evidence>
<dbReference type="InterPro" id="IPR002048">
    <property type="entry name" value="EF_hand_dom"/>
</dbReference>
<feature type="domain" description="EF-hand" evidence="1">
    <location>
        <begin position="5"/>
        <end position="40"/>
    </location>
</feature>
<dbReference type="GO" id="GO:0005509">
    <property type="term" value="F:calcium ion binding"/>
    <property type="evidence" value="ECO:0007669"/>
    <property type="project" value="InterPro"/>
</dbReference>
<name>A0A8J3JR85_9ACTN</name>
<dbReference type="PROSITE" id="PS00018">
    <property type="entry name" value="EF_HAND_1"/>
    <property type="match status" value="2"/>
</dbReference>
<dbReference type="Proteomes" id="UP000601223">
    <property type="component" value="Unassembled WGS sequence"/>
</dbReference>
<dbReference type="InterPro" id="IPR011992">
    <property type="entry name" value="EF-hand-dom_pair"/>
</dbReference>